<evidence type="ECO:0000259" key="5">
    <source>
        <dbReference type="Pfam" id="PF00266"/>
    </source>
</evidence>
<feature type="domain" description="Aminotransferase class V" evidence="5">
    <location>
        <begin position="19"/>
        <end position="381"/>
    </location>
</feature>
<sequence length="401" mass="42864">MIDIDRVRDDTPGTRDLVHLNNAGCALPPASVLETTVDYLRAEAARGGYETQRERAGQLAATYDSLAALIGARPAEIALADNATRAWDMVFYGLRLGPGDRILTCRSEYGSNAIAYLQQAARTGVEVRVIGDDDSGQIDLRELERELARPGVRLVSMTHIPTQGGLINPAAAVGALASAAGVPFLLDACQSVGQLDLDVAELKCDVLTGTGRKYLRGPRGTGFLYVRESAMELFEPAVLDNGSAVWTSPTTYEMSKDARRYETWEKNYAAVAGLGAAADYALSLGTAAIEARVLALGELLRRTLAGIDRVRVHDLGGSRCGIVSFTVDGLAPEDVKSALAAERVNVSVSRSTSSQWDLPARGLTGVVRASAHYYNTEQEIAYAGSLVERLVADNGPHDPRD</sequence>
<organism evidence="6 7">
    <name type="scientific">Nonomuraea zeae</name>
    <dbReference type="NCBI Taxonomy" id="1642303"/>
    <lineage>
        <taxon>Bacteria</taxon>
        <taxon>Bacillati</taxon>
        <taxon>Actinomycetota</taxon>
        <taxon>Actinomycetes</taxon>
        <taxon>Streptosporangiales</taxon>
        <taxon>Streptosporangiaceae</taxon>
        <taxon>Nonomuraea</taxon>
    </lineage>
</organism>
<keyword evidence="6" id="KW-0808">Transferase</keyword>
<dbReference type="InterPro" id="IPR015424">
    <property type="entry name" value="PyrdxlP-dep_Trfase"/>
</dbReference>
<dbReference type="PROSITE" id="PS00595">
    <property type="entry name" value="AA_TRANSFER_CLASS_5"/>
    <property type="match status" value="1"/>
</dbReference>
<dbReference type="InterPro" id="IPR000192">
    <property type="entry name" value="Aminotrans_V_dom"/>
</dbReference>
<comment type="cofactor">
    <cofactor evidence="1 4">
        <name>pyridoxal 5'-phosphate</name>
        <dbReference type="ChEBI" id="CHEBI:597326"/>
    </cofactor>
</comment>
<accession>A0A5S4GQK4</accession>
<keyword evidence="2" id="KW-0663">Pyridoxal phosphate</keyword>
<name>A0A5S4GQK4_9ACTN</name>
<dbReference type="OrthoDB" id="9808002at2"/>
<dbReference type="SUPFAM" id="SSF53383">
    <property type="entry name" value="PLP-dependent transferases"/>
    <property type="match status" value="1"/>
</dbReference>
<proteinExistence type="inferred from homology"/>
<dbReference type="AlphaFoldDB" id="A0A5S4GQK4"/>
<keyword evidence="6" id="KW-0032">Aminotransferase</keyword>
<dbReference type="EMBL" id="VCKX01000037">
    <property type="protein sequence ID" value="TMR35099.1"/>
    <property type="molecule type" value="Genomic_DNA"/>
</dbReference>
<evidence type="ECO:0000256" key="2">
    <source>
        <dbReference type="ARBA" id="ARBA00022898"/>
    </source>
</evidence>
<reference evidence="6 7" key="1">
    <citation type="submission" date="2019-05" db="EMBL/GenBank/DDBJ databases">
        <title>Draft genome sequence of Nonomuraea zeae DSM 100528.</title>
        <authorList>
            <person name="Saricaoglu S."/>
            <person name="Isik K."/>
        </authorList>
    </citation>
    <scope>NUCLEOTIDE SEQUENCE [LARGE SCALE GENOMIC DNA]</scope>
    <source>
        <strain evidence="6 7">DSM 100528</strain>
    </source>
</reference>
<dbReference type="InterPro" id="IPR015421">
    <property type="entry name" value="PyrdxlP-dep_Trfase_major"/>
</dbReference>
<dbReference type="InterPro" id="IPR020578">
    <property type="entry name" value="Aminotrans_V_PyrdxlP_BS"/>
</dbReference>
<dbReference type="RefSeq" id="WP_138690273.1">
    <property type="nucleotide sequence ID" value="NZ_JBHSAZ010000043.1"/>
</dbReference>
<dbReference type="Gene3D" id="3.90.1150.10">
    <property type="entry name" value="Aspartate Aminotransferase, domain 1"/>
    <property type="match status" value="1"/>
</dbReference>
<evidence type="ECO:0000256" key="4">
    <source>
        <dbReference type="RuleBase" id="RU004504"/>
    </source>
</evidence>
<evidence type="ECO:0000313" key="7">
    <source>
        <dbReference type="Proteomes" id="UP000306628"/>
    </source>
</evidence>
<dbReference type="Pfam" id="PF00266">
    <property type="entry name" value="Aminotran_5"/>
    <property type="match status" value="1"/>
</dbReference>
<evidence type="ECO:0000313" key="6">
    <source>
        <dbReference type="EMBL" id="TMR35099.1"/>
    </source>
</evidence>
<dbReference type="Gene3D" id="3.40.640.10">
    <property type="entry name" value="Type I PLP-dependent aspartate aminotransferase-like (Major domain)"/>
    <property type="match status" value="1"/>
</dbReference>
<dbReference type="PANTHER" id="PTHR43586:SF24">
    <property type="entry name" value="BLR4730 PROTEIN"/>
    <property type="match status" value="1"/>
</dbReference>
<evidence type="ECO:0000256" key="1">
    <source>
        <dbReference type="ARBA" id="ARBA00001933"/>
    </source>
</evidence>
<evidence type="ECO:0000256" key="3">
    <source>
        <dbReference type="RuleBase" id="RU004075"/>
    </source>
</evidence>
<dbReference type="PANTHER" id="PTHR43586">
    <property type="entry name" value="CYSTEINE DESULFURASE"/>
    <property type="match status" value="1"/>
</dbReference>
<comment type="similarity">
    <text evidence="3">Belongs to the class-V pyridoxal-phosphate-dependent aminotransferase family.</text>
</comment>
<gene>
    <name evidence="6" type="ORF">ETD85_14805</name>
</gene>
<keyword evidence="7" id="KW-1185">Reference proteome</keyword>
<protein>
    <submittedName>
        <fullName evidence="6">Aminotransferase class V-fold PLP-dependent enzyme</fullName>
    </submittedName>
</protein>
<comment type="caution">
    <text evidence="6">The sequence shown here is derived from an EMBL/GenBank/DDBJ whole genome shotgun (WGS) entry which is preliminary data.</text>
</comment>
<dbReference type="GO" id="GO:0008483">
    <property type="term" value="F:transaminase activity"/>
    <property type="evidence" value="ECO:0007669"/>
    <property type="project" value="UniProtKB-KW"/>
</dbReference>
<dbReference type="InterPro" id="IPR015422">
    <property type="entry name" value="PyrdxlP-dep_Trfase_small"/>
</dbReference>
<dbReference type="Proteomes" id="UP000306628">
    <property type="component" value="Unassembled WGS sequence"/>
</dbReference>